<gene>
    <name evidence="2" type="ORF">ACFFMS_21480</name>
</gene>
<dbReference type="Proteomes" id="UP001589609">
    <property type="component" value="Unassembled WGS sequence"/>
</dbReference>
<sequence>MTKTFYYTDSLLIKNSTKQLEIYNQDNKKIGYIQRLFTNKLEYIVDLMFHNWFLHVTTTDVEGNKQTEAKSILLTNRSKWNVSYQTDKGASSLLLKDIAKINLAHDFSFVMDDVTYLIKRNMLNHTTHVLSERKKIAEITFDKLLPPRRHTIELYDESFNIFLLITLYHTFILYK</sequence>
<accession>A0ABV5WJQ9</accession>
<proteinExistence type="predicted"/>
<protein>
    <recommendedName>
        <fullName evidence="1">Tubby C-terminal domain-containing protein</fullName>
    </recommendedName>
</protein>
<comment type="caution">
    <text evidence="2">The sequence shown here is derived from an EMBL/GenBank/DDBJ whole genome shotgun (WGS) entry which is preliminary data.</text>
</comment>
<keyword evidence="3" id="KW-1185">Reference proteome</keyword>
<dbReference type="EMBL" id="JBHMAF010000171">
    <property type="protein sequence ID" value="MFB9760848.1"/>
    <property type="molecule type" value="Genomic_DNA"/>
</dbReference>
<dbReference type="InterPro" id="IPR056944">
    <property type="entry name" value="Tubby_C-like"/>
</dbReference>
<evidence type="ECO:0000313" key="3">
    <source>
        <dbReference type="Proteomes" id="UP001589609"/>
    </source>
</evidence>
<reference evidence="2 3" key="1">
    <citation type="submission" date="2024-09" db="EMBL/GenBank/DDBJ databases">
        <authorList>
            <person name="Sun Q."/>
            <person name="Mori K."/>
        </authorList>
    </citation>
    <scope>NUCLEOTIDE SEQUENCE [LARGE SCALE GENOMIC DNA]</scope>
    <source>
        <strain evidence="2 3">JCM 11201</strain>
    </source>
</reference>
<dbReference type="RefSeq" id="WP_379951125.1">
    <property type="nucleotide sequence ID" value="NZ_JBHMAF010000171.1"/>
</dbReference>
<evidence type="ECO:0000313" key="2">
    <source>
        <dbReference type="EMBL" id="MFB9760848.1"/>
    </source>
</evidence>
<dbReference type="Pfam" id="PF23728">
    <property type="entry name" value="Tubby_C_like"/>
    <property type="match status" value="1"/>
</dbReference>
<name>A0ABV5WJQ9_9BACI</name>
<organism evidence="2 3">
    <name type="scientific">Ectobacillus funiculus</name>
    <dbReference type="NCBI Taxonomy" id="137993"/>
    <lineage>
        <taxon>Bacteria</taxon>
        <taxon>Bacillati</taxon>
        <taxon>Bacillota</taxon>
        <taxon>Bacilli</taxon>
        <taxon>Bacillales</taxon>
        <taxon>Bacillaceae</taxon>
        <taxon>Ectobacillus</taxon>
    </lineage>
</organism>
<evidence type="ECO:0000259" key="1">
    <source>
        <dbReference type="Pfam" id="PF23728"/>
    </source>
</evidence>
<feature type="domain" description="Tubby C-terminal" evidence="1">
    <location>
        <begin position="6"/>
        <end position="174"/>
    </location>
</feature>